<feature type="compositionally biased region" description="Pro residues" evidence="6">
    <location>
        <begin position="221"/>
        <end position="234"/>
    </location>
</feature>
<dbReference type="InterPro" id="IPR023772">
    <property type="entry name" value="DNA-bd_HTH_TetR-type_CS"/>
</dbReference>
<sequence length="234" mass="25447">MVRRTKADAQITRNQILDAAEQVFQDRGVARTSLQDVAAAAGVTRGAIYWHFKDKAELFSAMMERVTLPWETPLEMPWAVAMGLRAGDTISELRGMILMPLHAVVHDEHGRRVFTIAMHATEYNAEDMAPVRERKEASLNAFLDRLEATLQRGMAKGQIKTPLDTRTIALGLLALMDGLLRQWTRNPAAFALIEVGDASVQQFLSGLALPATAAPSSAPAPALPQNPAAPPAST</sequence>
<dbReference type="PROSITE" id="PS01081">
    <property type="entry name" value="HTH_TETR_1"/>
    <property type="match status" value="1"/>
</dbReference>
<dbReference type="EMBL" id="BAAAEW010000052">
    <property type="protein sequence ID" value="GAA0770924.1"/>
    <property type="molecule type" value="Genomic_DNA"/>
</dbReference>
<feature type="region of interest" description="Disordered" evidence="6">
    <location>
        <begin position="213"/>
        <end position="234"/>
    </location>
</feature>
<evidence type="ECO:0000256" key="5">
    <source>
        <dbReference type="PROSITE-ProRule" id="PRU00335"/>
    </source>
</evidence>
<keyword evidence="2" id="KW-0805">Transcription regulation</keyword>
<dbReference type="SUPFAM" id="SSF48498">
    <property type="entry name" value="Tetracyclin repressor-like, C-terminal domain"/>
    <property type="match status" value="1"/>
</dbReference>
<accession>A0ABN1KMR7</accession>
<proteinExistence type="predicted"/>
<evidence type="ECO:0000256" key="4">
    <source>
        <dbReference type="ARBA" id="ARBA00023163"/>
    </source>
</evidence>
<name>A0ABN1KMR7_9BURK</name>
<dbReference type="PANTHER" id="PTHR30055:SF240">
    <property type="entry name" value="HTH-TYPE TRANSCRIPTIONAL REGULATOR ACRR"/>
    <property type="match status" value="1"/>
</dbReference>
<dbReference type="Proteomes" id="UP001500279">
    <property type="component" value="Unassembled WGS sequence"/>
</dbReference>
<feature type="DNA-binding region" description="H-T-H motif" evidence="5">
    <location>
        <begin position="33"/>
        <end position="52"/>
    </location>
</feature>
<keyword evidence="4" id="KW-0804">Transcription</keyword>
<keyword evidence="9" id="KW-1185">Reference proteome</keyword>
<evidence type="ECO:0000259" key="7">
    <source>
        <dbReference type="PROSITE" id="PS50977"/>
    </source>
</evidence>
<dbReference type="PRINTS" id="PR00455">
    <property type="entry name" value="HTHTETR"/>
</dbReference>
<dbReference type="Pfam" id="PF08361">
    <property type="entry name" value="TetR_C_2"/>
    <property type="match status" value="1"/>
</dbReference>
<dbReference type="InterPro" id="IPR001647">
    <property type="entry name" value="HTH_TetR"/>
</dbReference>
<dbReference type="InterPro" id="IPR013572">
    <property type="entry name" value="Tscrpt_reg_MAATS_C"/>
</dbReference>
<dbReference type="SUPFAM" id="SSF46689">
    <property type="entry name" value="Homeodomain-like"/>
    <property type="match status" value="1"/>
</dbReference>
<evidence type="ECO:0000256" key="3">
    <source>
        <dbReference type="ARBA" id="ARBA00023125"/>
    </source>
</evidence>
<evidence type="ECO:0000256" key="1">
    <source>
        <dbReference type="ARBA" id="ARBA00022491"/>
    </source>
</evidence>
<reference evidence="8 9" key="1">
    <citation type="journal article" date="2019" name="Int. J. Syst. Evol. Microbiol.">
        <title>The Global Catalogue of Microorganisms (GCM) 10K type strain sequencing project: providing services to taxonomists for standard genome sequencing and annotation.</title>
        <authorList>
            <consortium name="The Broad Institute Genomics Platform"/>
            <consortium name="The Broad Institute Genome Sequencing Center for Infectious Disease"/>
            <person name="Wu L."/>
            <person name="Ma J."/>
        </authorList>
    </citation>
    <scope>NUCLEOTIDE SEQUENCE [LARGE SCALE GENOMIC DNA]</scope>
    <source>
        <strain evidence="8 9">JCM 15503</strain>
    </source>
</reference>
<dbReference type="InterPro" id="IPR009057">
    <property type="entry name" value="Homeodomain-like_sf"/>
</dbReference>
<dbReference type="PROSITE" id="PS50977">
    <property type="entry name" value="HTH_TETR_2"/>
    <property type="match status" value="1"/>
</dbReference>
<comment type="caution">
    <text evidence="8">The sequence shown here is derived from an EMBL/GenBank/DDBJ whole genome shotgun (WGS) entry which is preliminary data.</text>
</comment>
<feature type="domain" description="HTH tetR-type" evidence="7">
    <location>
        <begin position="10"/>
        <end position="70"/>
    </location>
</feature>
<dbReference type="Gene3D" id="1.10.357.10">
    <property type="entry name" value="Tetracycline Repressor, domain 2"/>
    <property type="match status" value="1"/>
</dbReference>
<dbReference type="Pfam" id="PF00440">
    <property type="entry name" value="TetR_N"/>
    <property type="match status" value="1"/>
</dbReference>
<protein>
    <submittedName>
        <fullName evidence="8">TetR family transcriptional regulator</fullName>
    </submittedName>
</protein>
<dbReference type="InterPro" id="IPR036271">
    <property type="entry name" value="Tet_transcr_reg_TetR-rel_C_sf"/>
</dbReference>
<gene>
    <name evidence="8" type="ORF">GCM10009107_63060</name>
</gene>
<dbReference type="InterPro" id="IPR050109">
    <property type="entry name" value="HTH-type_TetR-like_transc_reg"/>
</dbReference>
<dbReference type="PANTHER" id="PTHR30055">
    <property type="entry name" value="HTH-TYPE TRANSCRIPTIONAL REGULATOR RUTR"/>
    <property type="match status" value="1"/>
</dbReference>
<evidence type="ECO:0000313" key="9">
    <source>
        <dbReference type="Proteomes" id="UP001500279"/>
    </source>
</evidence>
<evidence type="ECO:0000256" key="2">
    <source>
        <dbReference type="ARBA" id="ARBA00023015"/>
    </source>
</evidence>
<keyword evidence="1" id="KW-0678">Repressor</keyword>
<evidence type="ECO:0000313" key="8">
    <source>
        <dbReference type="EMBL" id="GAA0770924.1"/>
    </source>
</evidence>
<evidence type="ECO:0000256" key="6">
    <source>
        <dbReference type="SAM" id="MobiDB-lite"/>
    </source>
</evidence>
<keyword evidence="3 5" id="KW-0238">DNA-binding</keyword>
<dbReference type="RefSeq" id="WP_141289795.1">
    <property type="nucleotide sequence ID" value="NZ_BAAAEW010000052.1"/>
</dbReference>
<organism evidence="8 9">
    <name type="scientific">Ideonella azotifigens</name>
    <dbReference type="NCBI Taxonomy" id="513160"/>
    <lineage>
        <taxon>Bacteria</taxon>
        <taxon>Pseudomonadati</taxon>
        <taxon>Pseudomonadota</taxon>
        <taxon>Betaproteobacteria</taxon>
        <taxon>Burkholderiales</taxon>
        <taxon>Sphaerotilaceae</taxon>
        <taxon>Ideonella</taxon>
    </lineage>
</organism>